<dbReference type="EMBL" id="JAWDGP010000459">
    <property type="protein sequence ID" value="KAK3800403.1"/>
    <property type="molecule type" value="Genomic_DNA"/>
</dbReference>
<reference evidence="2" key="1">
    <citation type="journal article" date="2023" name="G3 (Bethesda)">
        <title>A reference genome for the long-term kleptoplast-retaining sea slug Elysia crispata morphotype clarki.</title>
        <authorList>
            <person name="Eastman K.E."/>
            <person name="Pendleton A.L."/>
            <person name="Shaikh M.A."/>
            <person name="Suttiyut T."/>
            <person name="Ogas R."/>
            <person name="Tomko P."/>
            <person name="Gavelis G."/>
            <person name="Widhalm J.R."/>
            <person name="Wisecaver J.H."/>
        </authorList>
    </citation>
    <scope>NUCLEOTIDE SEQUENCE</scope>
    <source>
        <strain evidence="2">ECLA1</strain>
    </source>
</reference>
<sequence>MGCNPTRRYQVSRQPTRKNAPNRERRRESRQRSEAEKDYKRGGRRNRRTLTCRLVFSAHTLQPTRPALPVREGIGSRNRRPTDTGEPRYSHAVSLCYRVGRQFPRALGKTV</sequence>
<feature type="region of interest" description="Disordered" evidence="1">
    <location>
        <begin position="63"/>
        <end position="88"/>
    </location>
</feature>
<evidence type="ECO:0000256" key="1">
    <source>
        <dbReference type="SAM" id="MobiDB-lite"/>
    </source>
</evidence>
<keyword evidence="3" id="KW-1185">Reference proteome</keyword>
<dbReference type="Proteomes" id="UP001283361">
    <property type="component" value="Unassembled WGS sequence"/>
</dbReference>
<dbReference type="AlphaFoldDB" id="A0AAE1B6J6"/>
<feature type="region of interest" description="Disordered" evidence="1">
    <location>
        <begin position="1"/>
        <end position="47"/>
    </location>
</feature>
<accession>A0AAE1B6J6</accession>
<gene>
    <name evidence="2" type="ORF">RRG08_052786</name>
</gene>
<evidence type="ECO:0000313" key="3">
    <source>
        <dbReference type="Proteomes" id="UP001283361"/>
    </source>
</evidence>
<organism evidence="2 3">
    <name type="scientific">Elysia crispata</name>
    <name type="common">lettuce slug</name>
    <dbReference type="NCBI Taxonomy" id="231223"/>
    <lineage>
        <taxon>Eukaryota</taxon>
        <taxon>Metazoa</taxon>
        <taxon>Spiralia</taxon>
        <taxon>Lophotrochozoa</taxon>
        <taxon>Mollusca</taxon>
        <taxon>Gastropoda</taxon>
        <taxon>Heterobranchia</taxon>
        <taxon>Euthyneura</taxon>
        <taxon>Panpulmonata</taxon>
        <taxon>Sacoglossa</taxon>
        <taxon>Placobranchoidea</taxon>
        <taxon>Plakobranchidae</taxon>
        <taxon>Elysia</taxon>
    </lineage>
</organism>
<feature type="compositionally biased region" description="Basic and acidic residues" evidence="1">
    <location>
        <begin position="21"/>
        <end position="41"/>
    </location>
</feature>
<protein>
    <submittedName>
        <fullName evidence="2">Uncharacterized protein</fullName>
    </submittedName>
</protein>
<feature type="compositionally biased region" description="Polar residues" evidence="1">
    <location>
        <begin position="7"/>
        <end position="19"/>
    </location>
</feature>
<evidence type="ECO:0000313" key="2">
    <source>
        <dbReference type="EMBL" id="KAK3800403.1"/>
    </source>
</evidence>
<proteinExistence type="predicted"/>
<name>A0AAE1B6J6_9GAST</name>
<comment type="caution">
    <text evidence="2">The sequence shown here is derived from an EMBL/GenBank/DDBJ whole genome shotgun (WGS) entry which is preliminary data.</text>
</comment>